<keyword evidence="1" id="KW-1185">Reference proteome</keyword>
<dbReference type="RefSeq" id="XP_014679727.1">
    <property type="nucleotide sequence ID" value="XM_014824241.1"/>
</dbReference>
<gene>
    <name evidence="2" type="primary">LOC106819633</name>
</gene>
<proteinExistence type="predicted"/>
<organism evidence="1 2">
    <name type="scientific">Priapulus caudatus</name>
    <name type="common">Priapulid worm</name>
    <dbReference type="NCBI Taxonomy" id="37621"/>
    <lineage>
        <taxon>Eukaryota</taxon>
        <taxon>Metazoa</taxon>
        <taxon>Ecdysozoa</taxon>
        <taxon>Scalidophora</taxon>
        <taxon>Priapulida</taxon>
        <taxon>Priapulimorpha</taxon>
        <taxon>Priapulimorphida</taxon>
        <taxon>Priapulidae</taxon>
        <taxon>Priapulus</taxon>
    </lineage>
</organism>
<dbReference type="Proteomes" id="UP000695022">
    <property type="component" value="Unplaced"/>
</dbReference>
<sequence length="142" mass="16151">MRLSMRKVTVLFSAALFGTICIFLYLCLESQRLTGSHSLYSDPGDFSSMELKLEELEHELMNNHHTINEIKKALYEIVREDNSSVQRLRTLVDPSFSDVEDVISMDTVKQRVLSLTGEECSFAEMPAQKSDVQVRMIIRCGG</sequence>
<evidence type="ECO:0000313" key="2">
    <source>
        <dbReference type="RefSeq" id="XP_014679727.1"/>
    </source>
</evidence>
<protein>
    <submittedName>
        <fullName evidence="2">Uncharacterized protein LOC106819633</fullName>
    </submittedName>
</protein>
<reference evidence="2" key="1">
    <citation type="submission" date="2025-08" db="UniProtKB">
        <authorList>
            <consortium name="RefSeq"/>
        </authorList>
    </citation>
    <scope>IDENTIFICATION</scope>
</reference>
<evidence type="ECO:0000313" key="1">
    <source>
        <dbReference type="Proteomes" id="UP000695022"/>
    </source>
</evidence>
<name>A0ABM1F5K6_PRICU</name>
<dbReference type="GeneID" id="106819633"/>
<accession>A0ABM1F5K6</accession>